<accession>A0A9P0AQ97</accession>
<dbReference type="PANTHER" id="PTHR24388:SF73">
    <property type="entry name" value="ZINC FINGER PROTEIN ZFAT"/>
    <property type="match status" value="1"/>
</dbReference>
<gene>
    <name evidence="14" type="ORF">MELIAE_LOCUS294</name>
</gene>
<evidence type="ECO:0000256" key="4">
    <source>
        <dbReference type="ARBA" id="ARBA00022737"/>
    </source>
</evidence>
<dbReference type="InterPro" id="IPR036236">
    <property type="entry name" value="Znf_C2H2_sf"/>
</dbReference>
<keyword evidence="15" id="KW-1185">Reference proteome</keyword>
<feature type="domain" description="C2H2-type" evidence="13">
    <location>
        <begin position="515"/>
        <end position="542"/>
    </location>
</feature>
<dbReference type="EMBL" id="OV121132">
    <property type="protein sequence ID" value="CAH0546038.1"/>
    <property type="molecule type" value="Genomic_DNA"/>
</dbReference>
<evidence type="ECO:0000259" key="13">
    <source>
        <dbReference type="PROSITE" id="PS50157"/>
    </source>
</evidence>
<dbReference type="SUPFAM" id="SSF57667">
    <property type="entry name" value="beta-beta-alpha zinc fingers"/>
    <property type="match status" value="3"/>
</dbReference>
<evidence type="ECO:0000256" key="11">
    <source>
        <dbReference type="ARBA" id="ARBA00037948"/>
    </source>
</evidence>
<keyword evidence="9" id="KW-0804">Transcription</keyword>
<evidence type="ECO:0000256" key="7">
    <source>
        <dbReference type="ARBA" id="ARBA00023015"/>
    </source>
</evidence>
<feature type="domain" description="C2H2-type" evidence="13">
    <location>
        <begin position="422"/>
        <end position="444"/>
    </location>
</feature>
<dbReference type="SMART" id="SM00355">
    <property type="entry name" value="ZnF_C2H2"/>
    <property type="match status" value="11"/>
</dbReference>
<dbReference type="GO" id="GO:0008270">
    <property type="term" value="F:zinc ion binding"/>
    <property type="evidence" value="ECO:0007669"/>
    <property type="project" value="UniProtKB-KW"/>
</dbReference>
<comment type="similarity">
    <text evidence="11">Belongs to the snail C2H2-type zinc-finger protein family.</text>
</comment>
<dbReference type="Proteomes" id="UP001154078">
    <property type="component" value="Chromosome 1"/>
</dbReference>
<dbReference type="PANTHER" id="PTHR24388">
    <property type="entry name" value="ZINC FINGER PROTEIN"/>
    <property type="match status" value="1"/>
</dbReference>
<dbReference type="Pfam" id="PF00096">
    <property type="entry name" value="zf-C2H2"/>
    <property type="match status" value="2"/>
</dbReference>
<evidence type="ECO:0000256" key="2">
    <source>
        <dbReference type="ARBA" id="ARBA00006991"/>
    </source>
</evidence>
<evidence type="ECO:0000256" key="1">
    <source>
        <dbReference type="ARBA" id="ARBA00004123"/>
    </source>
</evidence>
<keyword evidence="10" id="KW-0539">Nucleus</keyword>
<dbReference type="GO" id="GO:0000978">
    <property type="term" value="F:RNA polymerase II cis-regulatory region sequence-specific DNA binding"/>
    <property type="evidence" value="ECO:0007669"/>
    <property type="project" value="TreeGrafter"/>
</dbReference>
<keyword evidence="6" id="KW-0862">Zinc</keyword>
<keyword evidence="8" id="KW-0238">DNA-binding</keyword>
<evidence type="ECO:0000256" key="3">
    <source>
        <dbReference type="ARBA" id="ARBA00022723"/>
    </source>
</evidence>
<name>A0A9P0AQ97_BRAAE</name>
<evidence type="ECO:0000256" key="8">
    <source>
        <dbReference type="ARBA" id="ARBA00023125"/>
    </source>
</evidence>
<dbReference type="GO" id="GO:0005634">
    <property type="term" value="C:nucleus"/>
    <property type="evidence" value="ECO:0007669"/>
    <property type="project" value="UniProtKB-SubCell"/>
</dbReference>
<dbReference type="PROSITE" id="PS00028">
    <property type="entry name" value="ZINC_FINGER_C2H2_1"/>
    <property type="match status" value="5"/>
</dbReference>
<dbReference type="FunFam" id="3.30.160.60:FF:001155">
    <property type="entry name" value="Zinc finger 30C"/>
    <property type="match status" value="1"/>
</dbReference>
<keyword evidence="4" id="KW-0677">Repeat</keyword>
<dbReference type="GO" id="GO:0000981">
    <property type="term" value="F:DNA-binding transcription factor activity, RNA polymerase II-specific"/>
    <property type="evidence" value="ECO:0007669"/>
    <property type="project" value="TreeGrafter"/>
</dbReference>
<dbReference type="AlphaFoldDB" id="A0A9P0AQ97"/>
<reference evidence="14" key="1">
    <citation type="submission" date="2021-12" db="EMBL/GenBank/DDBJ databases">
        <authorList>
            <person name="King R."/>
        </authorList>
    </citation>
    <scope>NUCLEOTIDE SEQUENCE</scope>
</reference>
<evidence type="ECO:0000256" key="6">
    <source>
        <dbReference type="ARBA" id="ARBA00022833"/>
    </source>
</evidence>
<feature type="domain" description="C2H2-type" evidence="13">
    <location>
        <begin position="487"/>
        <end position="514"/>
    </location>
</feature>
<dbReference type="PROSITE" id="PS50157">
    <property type="entry name" value="ZINC_FINGER_C2H2_2"/>
    <property type="match status" value="4"/>
</dbReference>
<dbReference type="OrthoDB" id="6077919at2759"/>
<dbReference type="Gene3D" id="3.30.160.60">
    <property type="entry name" value="Classic Zinc Finger"/>
    <property type="match status" value="6"/>
</dbReference>
<sequence length="676" mass="77156">MESENYSTAYLLNEDEFPDNFSVEHIFTPVDSSDWRNDNFPVLLTNSLEEENTAKITETFVPNENLLLTDADEDILLQLNNDISTKKSEIIDNTPFITYTQESIENNENLIVTEGSDDILLNIDDDTTTPVQQEVQNVKNNTYLTCNSILKKEHAKKSSSNANTPIVHLVDNRGNILSLNKSMLIIPPKNNDNKSKELNYKDFYSEINAYRCKICKFLCETVNDIKVHILEKHSEKMLPVNPKNLSPKTMSILNTNNTNKKTTFLCSVCRTGCPSKEELRIHMINIHNLSDSKKEENDSEQSNNTEKKIVKTVRSISESLVKKQQKSLKRVKCTIKGCDSRFAKEEIRKRHEACHVDGNKKQFQCSECQEKFSIWRICSSHMWKCHKIDMGVLICPMCNDFKTVNTAILKAHMAIHNDEKPFLCSECGKSFKQISQLKNHEVTHKRGTVNLPNWSTMKQCEICDRVFVNNKSYTKHVKFVHEKIKPYICSICGHKTSTKAMLELHHRQHTGAKPYECKMCSYKTGDHNSLRRHKMRHFGGVQYNCPYCDYSSIQSAAFKSHLSSRHPDKEGTLKCDHCKYSTLNFPAFLSHLKCHQVVLNTTTSQEDKGGILLNTVIITTNDTTVNQSNKTDNALDIEDDETQNCFLNMDTTEDAIDTGGITIPAGLELPLELNVS</sequence>
<evidence type="ECO:0000256" key="9">
    <source>
        <dbReference type="ARBA" id="ARBA00023163"/>
    </source>
</evidence>
<keyword evidence="5 12" id="KW-0863">Zinc-finger</keyword>
<feature type="domain" description="C2H2-type" evidence="13">
    <location>
        <begin position="458"/>
        <end position="486"/>
    </location>
</feature>
<evidence type="ECO:0000256" key="5">
    <source>
        <dbReference type="ARBA" id="ARBA00022771"/>
    </source>
</evidence>
<comment type="similarity">
    <text evidence="2">Belongs to the krueppel C2H2-type zinc-finger protein family.</text>
</comment>
<keyword evidence="7" id="KW-0805">Transcription regulation</keyword>
<evidence type="ECO:0000256" key="10">
    <source>
        <dbReference type="ARBA" id="ARBA00023242"/>
    </source>
</evidence>
<dbReference type="InterPro" id="IPR050527">
    <property type="entry name" value="Snail/Krueppel_Znf"/>
</dbReference>
<evidence type="ECO:0000313" key="15">
    <source>
        <dbReference type="Proteomes" id="UP001154078"/>
    </source>
</evidence>
<dbReference type="FunFam" id="3.30.160.60:FF:001370">
    <property type="entry name" value="Zinc finger protein"/>
    <property type="match status" value="1"/>
</dbReference>
<evidence type="ECO:0000313" key="14">
    <source>
        <dbReference type="EMBL" id="CAH0546038.1"/>
    </source>
</evidence>
<comment type="subcellular location">
    <subcellularLocation>
        <location evidence="1">Nucleus</location>
    </subcellularLocation>
</comment>
<proteinExistence type="inferred from homology"/>
<dbReference type="InterPro" id="IPR013087">
    <property type="entry name" value="Znf_C2H2_type"/>
</dbReference>
<protein>
    <recommendedName>
        <fullName evidence="13">C2H2-type domain-containing protein</fullName>
    </recommendedName>
</protein>
<evidence type="ECO:0000256" key="12">
    <source>
        <dbReference type="PROSITE-ProRule" id="PRU00042"/>
    </source>
</evidence>
<keyword evidence="3" id="KW-0479">Metal-binding</keyword>
<organism evidence="14 15">
    <name type="scientific">Brassicogethes aeneus</name>
    <name type="common">Rape pollen beetle</name>
    <name type="synonym">Meligethes aeneus</name>
    <dbReference type="NCBI Taxonomy" id="1431903"/>
    <lineage>
        <taxon>Eukaryota</taxon>
        <taxon>Metazoa</taxon>
        <taxon>Ecdysozoa</taxon>
        <taxon>Arthropoda</taxon>
        <taxon>Hexapoda</taxon>
        <taxon>Insecta</taxon>
        <taxon>Pterygota</taxon>
        <taxon>Neoptera</taxon>
        <taxon>Endopterygota</taxon>
        <taxon>Coleoptera</taxon>
        <taxon>Polyphaga</taxon>
        <taxon>Cucujiformia</taxon>
        <taxon>Nitidulidae</taxon>
        <taxon>Meligethinae</taxon>
        <taxon>Brassicogethes</taxon>
    </lineage>
</organism>